<dbReference type="HOGENOM" id="CLU_3147768_0_0_2"/>
<proteinExistence type="predicted"/>
<accession>D9Q1K8</accession>
<name>D9Q1K8_ACIS3</name>
<evidence type="ECO:0008006" key="3">
    <source>
        <dbReference type="Google" id="ProtNLM"/>
    </source>
</evidence>
<keyword evidence="2" id="KW-1185">Reference proteome</keyword>
<dbReference type="GeneID" id="43500121"/>
<dbReference type="OrthoDB" id="45650at2157"/>
<reference evidence="1 2" key="1">
    <citation type="journal article" date="2010" name="Appl. Environ. Microbiol.">
        <title>The genome sequence of the crenarchaeon Acidilobus saccharovorans supports a new order, Acidilobales, and suggests an important ecological role in terrestrial acidic hot springs.</title>
        <authorList>
            <person name="Mardanov A.V."/>
            <person name="Svetlitchnyi V.A."/>
            <person name="Beletsky A.V."/>
            <person name="Prokofeva M.I."/>
            <person name="Bonch-Osmolovskaya E.A."/>
            <person name="Ravin N.V."/>
            <person name="Skryabin K.G."/>
        </authorList>
    </citation>
    <scope>NUCLEOTIDE SEQUENCE [LARGE SCALE GENOMIC DNA]</scope>
    <source>
        <strain evidence="2">DSM 16705 / JCM 18335 / VKM B-2471 / 345-15</strain>
    </source>
</reference>
<dbReference type="AlphaFoldDB" id="D9Q1K8"/>
<organism evidence="1 2">
    <name type="scientific">Acidilobus saccharovorans (strain DSM 16705 / JCM 18335 / VKM B-2471 / 345-15)</name>
    <dbReference type="NCBI Taxonomy" id="666510"/>
    <lineage>
        <taxon>Archaea</taxon>
        <taxon>Thermoproteota</taxon>
        <taxon>Thermoprotei</taxon>
        <taxon>Acidilobales</taxon>
        <taxon>Acidilobaceae</taxon>
        <taxon>Acidilobus</taxon>
    </lineage>
</organism>
<gene>
    <name evidence="1" type="ordered locus">ASAC_0790</name>
</gene>
<dbReference type="Proteomes" id="UP000000346">
    <property type="component" value="Chromosome"/>
</dbReference>
<dbReference type="InParanoid" id="D9Q1K8"/>
<dbReference type="RefSeq" id="WP_013266708.1">
    <property type="nucleotide sequence ID" value="NC_014374.1"/>
</dbReference>
<dbReference type="KEGG" id="asc:ASAC_0790"/>
<evidence type="ECO:0000313" key="2">
    <source>
        <dbReference type="Proteomes" id="UP000000346"/>
    </source>
</evidence>
<sequence>MGEWVEAEVDIKECAFVAAELINRSGFGVATVEELGARRYKVRAIRTR</sequence>
<dbReference type="EMBL" id="CP001742">
    <property type="protein sequence ID" value="ADL19196.1"/>
    <property type="molecule type" value="Genomic_DNA"/>
</dbReference>
<protein>
    <recommendedName>
        <fullName evidence="3">THUMP domain-containing protein</fullName>
    </recommendedName>
</protein>
<dbReference type="STRING" id="666510.ASAC_0790"/>
<evidence type="ECO:0000313" key="1">
    <source>
        <dbReference type="EMBL" id="ADL19196.1"/>
    </source>
</evidence>